<dbReference type="InterPro" id="IPR022727">
    <property type="entry name" value="Cuticle_C1"/>
</dbReference>
<reference evidence="3 4" key="1">
    <citation type="journal article" date="2017" name="BMC Biol.">
        <title>Genomic innovations, transcriptional plasticity and gene loss underlying the evolution and divergence of two highly polyphagous and invasive Helicoverpa pest species.</title>
        <authorList>
            <person name="Pearce S.L."/>
            <person name="Clarke D.F."/>
            <person name="East P.D."/>
            <person name="Elfekih S."/>
            <person name="Gordon K.H."/>
            <person name="Jermiin L.S."/>
            <person name="McGaughran A."/>
            <person name="Oakeshott J.G."/>
            <person name="Papanikolaou A."/>
            <person name="Perera O.P."/>
            <person name="Rane R.V."/>
            <person name="Richards S."/>
            <person name="Tay W.T."/>
            <person name="Walsh T.K."/>
            <person name="Anderson A."/>
            <person name="Anderson C.J."/>
            <person name="Asgari S."/>
            <person name="Board P.G."/>
            <person name="Bretschneider A."/>
            <person name="Campbell P.M."/>
            <person name="Chertemps T."/>
            <person name="Christeller J.T."/>
            <person name="Coppin C.W."/>
            <person name="Downes S.J."/>
            <person name="Duan G."/>
            <person name="Farnsworth C.A."/>
            <person name="Good R.T."/>
            <person name="Han L.B."/>
            <person name="Han Y.C."/>
            <person name="Hatje K."/>
            <person name="Horne I."/>
            <person name="Huang Y.P."/>
            <person name="Hughes D.S."/>
            <person name="Jacquin-Joly E."/>
            <person name="James W."/>
            <person name="Jhangiani S."/>
            <person name="Kollmar M."/>
            <person name="Kuwar S.S."/>
            <person name="Li S."/>
            <person name="Liu N.Y."/>
            <person name="Maibeche M.T."/>
            <person name="Miller J.R."/>
            <person name="Montagne N."/>
            <person name="Perry T."/>
            <person name="Qu J."/>
            <person name="Song S.V."/>
            <person name="Sutton G.G."/>
            <person name="Vogel H."/>
            <person name="Walenz B.P."/>
            <person name="Xu W."/>
            <person name="Zhang H.J."/>
            <person name="Zou Z."/>
            <person name="Batterham P."/>
            <person name="Edwards O.R."/>
            <person name="Feyereisen R."/>
            <person name="Gibbs R.A."/>
            <person name="Heckel D.G."/>
            <person name="McGrath A."/>
            <person name="Robin C."/>
            <person name="Scherer S.E."/>
            <person name="Worley K.C."/>
            <person name="Wu Y.D."/>
        </authorList>
    </citation>
    <scope>NUCLEOTIDE SEQUENCE [LARGE SCALE GENOMIC DNA]</scope>
    <source>
        <strain evidence="3">Harm_GR_Male_#8</strain>
        <tissue evidence="3">Whole organism</tissue>
    </source>
</reference>
<proteinExistence type="predicted"/>
<evidence type="ECO:0000256" key="1">
    <source>
        <dbReference type="ARBA" id="ARBA00022460"/>
    </source>
</evidence>
<dbReference type="PANTHER" id="PTHR39068">
    <property type="entry name" value="LARVAL/PUPAL CUTICLE PROTEIN H1C-LIKE PROTEIN-RELATED"/>
    <property type="match status" value="1"/>
</dbReference>
<gene>
    <name evidence="3" type="primary">HaOG204343</name>
    <name evidence="3" type="ORF">B5X24_HaOG204343</name>
</gene>
<dbReference type="AlphaFoldDB" id="A0A2W1BV57"/>
<evidence type="ECO:0008006" key="5">
    <source>
        <dbReference type="Google" id="ProtNLM"/>
    </source>
</evidence>
<organism evidence="3 4">
    <name type="scientific">Helicoverpa armigera</name>
    <name type="common">Cotton bollworm</name>
    <name type="synonym">Heliothis armigera</name>
    <dbReference type="NCBI Taxonomy" id="29058"/>
    <lineage>
        <taxon>Eukaryota</taxon>
        <taxon>Metazoa</taxon>
        <taxon>Ecdysozoa</taxon>
        <taxon>Arthropoda</taxon>
        <taxon>Hexapoda</taxon>
        <taxon>Insecta</taxon>
        <taxon>Pterygota</taxon>
        <taxon>Neoptera</taxon>
        <taxon>Endopterygota</taxon>
        <taxon>Lepidoptera</taxon>
        <taxon>Glossata</taxon>
        <taxon>Ditrysia</taxon>
        <taxon>Noctuoidea</taxon>
        <taxon>Noctuidae</taxon>
        <taxon>Heliothinae</taxon>
        <taxon>Helicoverpa</taxon>
    </lineage>
</organism>
<evidence type="ECO:0000313" key="3">
    <source>
        <dbReference type="EMBL" id="PZC76660.1"/>
    </source>
</evidence>
<dbReference type="PANTHER" id="PTHR39068:SF2">
    <property type="entry name" value="MIP24391P"/>
    <property type="match status" value="1"/>
</dbReference>
<name>A0A2W1BV57_HELAM</name>
<dbReference type="Pfam" id="PF11018">
    <property type="entry name" value="Cuticle_3"/>
    <property type="match status" value="1"/>
</dbReference>
<evidence type="ECO:0000313" key="4">
    <source>
        <dbReference type="Proteomes" id="UP000249218"/>
    </source>
</evidence>
<protein>
    <recommendedName>
        <fullName evidence="5">Cuticle protein</fullName>
    </recommendedName>
</protein>
<keyword evidence="2" id="KW-0677">Repeat</keyword>
<keyword evidence="4" id="KW-1185">Reference proteome</keyword>
<dbReference type="Proteomes" id="UP000249218">
    <property type="component" value="Unassembled WGS sequence"/>
</dbReference>
<dbReference type="GO" id="GO:0042302">
    <property type="term" value="F:structural constituent of cuticle"/>
    <property type="evidence" value="ECO:0007669"/>
    <property type="project" value="UniProtKB-KW"/>
</dbReference>
<accession>A0A2W1BV57</accession>
<dbReference type="OrthoDB" id="6630852at2759"/>
<evidence type="ECO:0000256" key="2">
    <source>
        <dbReference type="ARBA" id="ARBA00022737"/>
    </source>
</evidence>
<dbReference type="EMBL" id="KZ149950">
    <property type="protein sequence ID" value="PZC76660.1"/>
    <property type="molecule type" value="Genomic_DNA"/>
</dbReference>
<sequence length="260" mass="28190">MYSYISLKLLMKMSHINQSLRGINVKMMRKILLMLCSSAIVSAGVIGSDYSPQTSISYAPIVKTVPTNADAKTIATPIGYTKIVQSPQVYHTILTTKERNYESPDGTQHTTTYTKTLDTNYSSLKNYDSKSAKDGDVVANTIPGIYSTAVHSPVVYHQGTAYTISSPVVHTIQDTSSTKSVAVPVYTTHNVPLSKTIVGPVTSYTSPVFEKSNYVATGLSSYSSQSPEVESRPIKTTVTYSEAPLVSHMSFTGLGASYAW</sequence>
<keyword evidence="1" id="KW-0193">Cuticle</keyword>